<dbReference type="InterPro" id="IPR036259">
    <property type="entry name" value="MFS_trans_sf"/>
</dbReference>
<evidence type="ECO:0000256" key="4">
    <source>
        <dbReference type="ARBA" id="ARBA00022989"/>
    </source>
</evidence>
<keyword evidence="3 7" id="KW-0812">Transmembrane</keyword>
<comment type="subcellular location">
    <subcellularLocation>
        <location evidence="1">Membrane</location>
        <topology evidence="1">Multi-pass membrane protein</topology>
    </subcellularLocation>
</comment>
<dbReference type="Pfam" id="PF07690">
    <property type="entry name" value="MFS_1"/>
    <property type="match status" value="1"/>
</dbReference>
<dbReference type="SUPFAM" id="SSF103473">
    <property type="entry name" value="MFS general substrate transporter"/>
    <property type="match status" value="1"/>
</dbReference>
<accession>A0A0D0TMR9</accession>
<feature type="transmembrane region" description="Helical" evidence="7">
    <location>
        <begin position="239"/>
        <end position="262"/>
    </location>
</feature>
<evidence type="ECO:0000313" key="8">
    <source>
        <dbReference type="EMBL" id="KIR47972.1"/>
    </source>
</evidence>
<proteinExistence type="predicted"/>
<feature type="region of interest" description="Disordered" evidence="6">
    <location>
        <begin position="1"/>
        <end position="35"/>
    </location>
</feature>
<keyword evidence="4 7" id="KW-1133">Transmembrane helix</keyword>
<feature type="transmembrane region" description="Helical" evidence="7">
    <location>
        <begin position="483"/>
        <end position="502"/>
    </location>
</feature>
<evidence type="ECO:0000256" key="3">
    <source>
        <dbReference type="ARBA" id="ARBA00022692"/>
    </source>
</evidence>
<evidence type="ECO:0000256" key="5">
    <source>
        <dbReference type="ARBA" id="ARBA00023136"/>
    </source>
</evidence>
<sequence>MSAGVPIVVDTHAVTNPRPVDQPGSPIKDDIEDKGELSYPDINESVETLDAKWYEPPDSYESKHRWNPGAKWTPQEETRLRRKLDIRVAAFACLCFAALQLDRGNISNALSDGMLADIGLTTAGYNTGMTIFYCCFLFAELPSQMKLMSKLVSKKLGSDVWIPIQMMTWSIVAICQVAINGKSSFYATRALLGLLEGFSIYRKLDFGAIQFGIVHYLRMKPRPATGSYYYTAAELTIRLAWFWVSLTTTTIIGSLLAAGILQMRGLHGLAGWRWLFAIEGAVTFLIGFWAWWYLPPSPTETKKWWRPKGWFTEREEIIIVNKVLRDDPTKSSMHNREGLSPTDFWRSISDFDMWPLYIIGLTVFIVPATVQAYFTLTLKALDFSTFQTNLLTIPSNVLFIFMNLGVSFLSKRLNERLIVTTVQPIWHLIFLIVIIALPDDVNRWAKWAVTSLLMAYPYCHPILVSMNSMNAGSVRTRTVASSVYNMFVQAASLIASNIYQPADAPYYHKGNRVLIAITAIALVMCWSAKAWYIWRNKQRAKIWDSWTITQKEEYLATTKDRGNKRLDFRFLH</sequence>
<dbReference type="Gene3D" id="1.20.1250.20">
    <property type="entry name" value="MFS general substrate transporter like domains"/>
    <property type="match status" value="1"/>
</dbReference>
<name>A0A0D0TMR9_CRYGA</name>
<evidence type="ECO:0000256" key="1">
    <source>
        <dbReference type="ARBA" id="ARBA00004141"/>
    </source>
</evidence>
<gene>
    <name evidence="8" type="ORF">I312_02486</name>
</gene>
<feature type="transmembrane region" description="Helical" evidence="7">
    <location>
        <begin position="386"/>
        <end position="405"/>
    </location>
</feature>
<dbReference type="GO" id="GO:0016020">
    <property type="term" value="C:membrane"/>
    <property type="evidence" value="ECO:0007669"/>
    <property type="project" value="UniProtKB-SubCell"/>
</dbReference>
<evidence type="ECO:0000256" key="6">
    <source>
        <dbReference type="SAM" id="MobiDB-lite"/>
    </source>
</evidence>
<feature type="transmembrane region" description="Helical" evidence="7">
    <location>
        <begin position="113"/>
        <end position="139"/>
    </location>
</feature>
<evidence type="ECO:0008006" key="9">
    <source>
        <dbReference type="Google" id="ProtNLM"/>
    </source>
</evidence>
<feature type="transmembrane region" description="Helical" evidence="7">
    <location>
        <begin position="354"/>
        <end position="374"/>
    </location>
</feature>
<feature type="transmembrane region" description="Helical" evidence="7">
    <location>
        <begin position="160"/>
        <end position="179"/>
    </location>
</feature>
<dbReference type="EMBL" id="KN847978">
    <property type="protein sequence ID" value="KIR47972.1"/>
    <property type="molecule type" value="Genomic_DNA"/>
</dbReference>
<feature type="transmembrane region" description="Helical" evidence="7">
    <location>
        <begin position="444"/>
        <end position="463"/>
    </location>
</feature>
<protein>
    <recommendedName>
        <fullName evidence="9">Major facilitator superfamily (MFS) profile domain-containing protein</fullName>
    </recommendedName>
</protein>
<dbReference type="InterPro" id="IPR011701">
    <property type="entry name" value="MFS"/>
</dbReference>
<dbReference type="HOGENOM" id="CLU_001265_2_0_1"/>
<evidence type="ECO:0000256" key="7">
    <source>
        <dbReference type="SAM" id="Phobius"/>
    </source>
</evidence>
<dbReference type="AlphaFoldDB" id="A0A0D0TMR9"/>
<keyword evidence="5 7" id="KW-0472">Membrane</keyword>
<dbReference type="PANTHER" id="PTHR43791:SF65">
    <property type="entry name" value="MAJOR FACILITATOR SUPERFAMILY (MFS) PROFILE DOMAIN-CONTAINING PROTEIN-RELATED"/>
    <property type="match status" value="1"/>
</dbReference>
<dbReference type="PANTHER" id="PTHR43791">
    <property type="entry name" value="PERMEASE-RELATED"/>
    <property type="match status" value="1"/>
</dbReference>
<feature type="transmembrane region" description="Helical" evidence="7">
    <location>
        <begin position="514"/>
        <end position="534"/>
    </location>
</feature>
<feature type="transmembrane region" description="Helical" evidence="7">
    <location>
        <begin position="417"/>
        <end position="438"/>
    </location>
</feature>
<keyword evidence="2" id="KW-0813">Transport</keyword>
<dbReference type="FunFam" id="1.20.1250.20:FF:000106">
    <property type="entry name" value="MFS transporter, putative"/>
    <property type="match status" value="1"/>
</dbReference>
<organism evidence="8">
    <name type="scientific">Cryptococcus bacillisporus CA1280</name>
    <dbReference type="NCBI Taxonomy" id="1296109"/>
    <lineage>
        <taxon>Eukaryota</taxon>
        <taxon>Fungi</taxon>
        <taxon>Dikarya</taxon>
        <taxon>Basidiomycota</taxon>
        <taxon>Agaricomycotina</taxon>
        <taxon>Tremellomycetes</taxon>
        <taxon>Tremellales</taxon>
        <taxon>Cryptococcaceae</taxon>
        <taxon>Cryptococcus</taxon>
        <taxon>Cryptococcus gattii species complex</taxon>
    </lineage>
</organism>
<dbReference type="GO" id="GO:0022857">
    <property type="term" value="F:transmembrane transporter activity"/>
    <property type="evidence" value="ECO:0007669"/>
    <property type="project" value="InterPro"/>
</dbReference>
<evidence type="ECO:0000256" key="2">
    <source>
        <dbReference type="ARBA" id="ARBA00022448"/>
    </source>
</evidence>
<reference evidence="8" key="1">
    <citation type="submission" date="2015-01" db="EMBL/GenBank/DDBJ databases">
        <title>The Genome Sequence of Cryptococcus gattii CA1280.</title>
        <authorList>
            <consortium name="The Broad Institute Genomics Platform"/>
            <person name="Cuomo C."/>
            <person name="Litvintseva A."/>
            <person name="Chen Y."/>
            <person name="Heitman J."/>
            <person name="Sun S."/>
            <person name="Springer D."/>
            <person name="Dromer F."/>
            <person name="Young S."/>
            <person name="Zeng Q."/>
            <person name="Gargeya S."/>
            <person name="Abouelleil A."/>
            <person name="Alvarado L."/>
            <person name="Chapman S.B."/>
            <person name="Gainer-Dewar J."/>
            <person name="Goldberg J."/>
            <person name="Griggs A."/>
            <person name="Gujja S."/>
            <person name="Hansen M."/>
            <person name="Howarth C."/>
            <person name="Imamovic A."/>
            <person name="Larimer J."/>
            <person name="Murphy C."/>
            <person name="Naylor J."/>
            <person name="Pearson M."/>
            <person name="Priest M."/>
            <person name="Roberts A."/>
            <person name="Saif S."/>
            <person name="Shea T."/>
            <person name="Sykes S."/>
            <person name="Wortman J."/>
            <person name="Nusbaum C."/>
            <person name="Birren B."/>
        </authorList>
    </citation>
    <scope>NUCLEOTIDE SEQUENCE [LARGE SCALE GENOMIC DNA]</scope>
    <source>
        <strain evidence="8">CA1280</strain>
    </source>
</reference>
<feature type="transmembrane region" description="Helical" evidence="7">
    <location>
        <begin position="274"/>
        <end position="294"/>
    </location>
</feature>
<dbReference type="OrthoDB" id="1935484at2759"/>